<dbReference type="AlphaFoldDB" id="A0A0E0EQ22"/>
<name>A0A0E0EQ22_9ORYZ</name>
<sequence>MELRWILVATKGQTGCSSFLRTRRWQRQPNAAAATMTRRGWTDGDGGELRVDAVGGAPACYGGGEAVDGDGDDLAMLMKEMATDGDD</sequence>
<evidence type="ECO:0000313" key="2">
    <source>
        <dbReference type="EnsemblPlants" id="OMERI09G02330.1"/>
    </source>
</evidence>
<feature type="domain" description="DUF834" evidence="1">
    <location>
        <begin position="38"/>
        <end position="87"/>
    </location>
</feature>
<keyword evidence="3" id="KW-1185">Reference proteome</keyword>
<organism evidence="2">
    <name type="scientific">Oryza meridionalis</name>
    <dbReference type="NCBI Taxonomy" id="40149"/>
    <lineage>
        <taxon>Eukaryota</taxon>
        <taxon>Viridiplantae</taxon>
        <taxon>Streptophyta</taxon>
        <taxon>Embryophyta</taxon>
        <taxon>Tracheophyta</taxon>
        <taxon>Spermatophyta</taxon>
        <taxon>Magnoliopsida</taxon>
        <taxon>Liliopsida</taxon>
        <taxon>Poales</taxon>
        <taxon>Poaceae</taxon>
        <taxon>BOP clade</taxon>
        <taxon>Oryzoideae</taxon>
        <taxon>Oryzeae</taxon>
        <taxon>Oryzinae</taxon>
        <taxon>Oryza</taxon>
    </lineage>
</organism>
<accession>A0A0E0EQ22</accession>
<evidence type="ECO:0000313" key="3">
    <source>
        <dbReference type="Proteomes" id="UP000008021"/>
    </source>
</evidence>
<dbReference type="Proteomes" id="UP000008021">
    <property type="component" value="Chromosome 9"/>
</dbReference>
<dbReference type="Gramene" id="OMERI09G02330.1">
    <property type="protein sequence ID" value="OMERI09G02330.1"/>
    <property type="gene ID" value="OMERI09G02330"/>
</dbReference>
<dbReference type="EnsemblPlants" id="OMERI09G02330.1">
    <property type="protein sequence ID" value="OMERI09G02330.1"/>
    <property type="gene ID" value="OMERI09G02330"/>
</dbReference>
<protein>
    <recommendedName>
        <fullName evidence="1">DUF834 domain-containing protein</fullName>
    </recommendedName>
</protein>
<proteinExistence type="predicted"/>
<dbReference type="Pfam" id="PF05754">
    <property type="entry name" value="DUF834"/>
    <property type="match status" value="1"/>
</dbReference>
<evidence type="ECO:0000259" key="1">
    <source>
        <dbReference type="Pfam" id="PF05754"/>
    </source>
</evidence>
<reference evidence="2" key="2">
    <citation type="submission" date="2018-05" db="EMBL/GenBank/DDBJ databases">
        <title>OmerRS3 (Oryza meridionalis Reference Sequence Version 3).</title>
        <authorList>
            <person name="Zhang J."/>
            <person name="Kudrna D."/>
            <person name="Lee S."/>
            <person name="Talag J."/>
            <person name="Welchert J."/>
            <person name="Wing R.A."/>
        </authorList>
    </citation>
    <scope>NUCLEOTIDE SEQUENCE [LARGE SCALE GENOMIC DNA]</scope>
    <source>
        <strain evidence="2">cv. OR44</strain>
    </source>
</reference>
<dbReference type="HOGENOM" id="CLU_2487222_0_0_1"/>
<reference evidence="2" key="1">
    <citation type="submission" date="2015-04" db="UniProtKB">
        <authorList>
            <consortium name="EnsemblPlants"/>
        </authorList>
    </citation>
    <scope>IDENTIFICATION</scope>
</reference>
<dbReference type="InterPro" id="IPR008552">
    <property type="entry name" value="DUF834"/>
</dbReference>